<keyword evidence="8 10" id="KW-0472">Membrane</keyword>
<dbReference type="CDD" id="cd00130">
    <property type="entry name" value="PAS"/>
    <property type="match status" value="1"/>
</dbReference>
<accession>A0A5K7ZEN1</accession>
<dbReference type="EC" id="2.7.13.3" evidence="3"/>
<feature type="domain" description="Response regulatory" evidence="12">
    <location>
        <begin position="846"/>
        <end position="962"/>
    </location>
</feature>
<dbReference type="Gene3D" id="3.30.450.20">
    <property type="entry name" value="PAS domain"/>
    <property type="match status" value="3"/>
</dbReference>
<dbReference type="Pfam" id="PF08269">
    <property type="entry name" value="dCache_2"/>
    <property type="match status" value="1"/>
</dbReference>
<keyword evidence="5 9" id="KW-0597">Phosphoprotein</keyword>
<dbReference type="SUPFAM" id="SSF55874">
    <property type="entry name" value="ATPase domain of HSP90 chaperone/DNA topoisomerase II/histidine kinase"/>
    <property type="match status" value="1"/>
</dbReference>
<evidence type="ECO:0000256" key="1">
    <source>
        <dbReference type="ARBA" id="ARBA00000085"/>
    </source>
</evidence>
<dbReference type="InterPro" id="IPR000014">
    <property type="entry name" value="PAS"/>
</dbReference>
<evidence type="ECO:0000256" key="5">
    <source>
        <dbReference type="ARBA" id="ARBA00022553"/>
    </source>
</evidence>
<dbReference type="PANTHER" id="PTHR43065:SF42">
    <property type="entry name" value="TWO-COMPONENT SENSOR PPRA"/>
    <property type="match status" value="1"/>
</dbReference>
<keyword evidence="6 10" id="KW-0812">Transmembrane</keyword>
<dbReference type="Pfam" id="PF02518">
    <property type="entry name" value="HATPase_c"/>
    <property type="match status" value="1"/>
</dbReference>
<dbReference type="InterPro" id="IPR004358">
    <property type="entry name" value="Sig_transdc_His_kin-like_C"/>
</dbReference>
<dbReference type="PROSITE" id="PS50109">
    <property type="entry name" value="HIS_KIN"/>
    <property type="match status" value="1"/>
</dbReference>
<dbReference type="PROSITE" id="PS50113">
    <property type="entry name" value="PAC"/>
    <property type="match status" value="1"/>
</dbReference>
<dbReference type="SMART" id="SM01049">
    <property type="entry name" value="Cache_2"/>
    <property type="match status" value="1"/>
</dbReference>
<dbReference type="PRINTS" id="PR00344">
    <property type="entry name" value="BCTRLSENSOR"/>
</dbReference>
<dbReference type="SMART" id="SM00448">
    <property type="entry name" value="REC"/>
    <property type="match status" value="1"/>
</dbReference>
<reference evidence="15 16" key="1">
    <citation type="submission" date="2019-11" db="EMBL/GenBank/DDBJ databases">
        <title>Comparative genomics of hydrocarbon-degrading Desulfosarcina strains.</title>
        <authorList>
            <person name="Watanabe M."/>
            <person name="Kojima H."/>
            <person name="Fukui M."/>
        </authorList>
    </citation>
    <scope>NUCLEOTIDE SEQUENCE [LARGE SCALE GENOMIC DNA]</scope>
    <source>
        <strain evidence="15 16">PP31</strain>
    </source>
</reference>
<feature type="modified residue" description="4-aspartylphosphate" evidence="9">
    <location>
        <position position="897"/>
    </location>
</feature>
<feature type="domain" description="PAS" evidence="13">
    <location>
        <begin position="466"/>
        <end position="535"/>
    </location>
</feature>
<feature type="transmembrane region" description="Helical" evidence="10">
    <location>
        <begin position="16"/>
        <end position="34"/>
    </location>
</feature>
<evidence type="ECO:0000256" key="9">
    <source>
        <dbReference type="PROSITE-ProRule" id="PRU00169"/>
    </source>
</evidence>
<dbReference type="Gene3D" id="3.40.50.2300">
    <property type="match status" value="1"/>
</dbReference>
<dbReference type="GO" id="GO:0000155">
    <property type="term" value="F:phosphorelay sensor kinase activity"/>
    <property type="evidence" value="ECO:0007669"/>
    <property type="project" value="InterPro"/>
</dbReference>
<protein>
    <recommendedName>
        <fullName evidence="3">histidine kinase</fullName>
        <ecNumber evidence="3">2.7.13.3</ecNumber>
    </recommendedName>
</protein>
<dbReference type="AlphaFoldDB" id="A0A5K7ZEN1"/>
<evidence type="ECO:0000259" key="12">
    <source>
        <dbReference type="PROSITE" id="PS50110"/>
    </source>
</evidence>
<dbReference type="SUPFAM" id="SSF52172">
    <property type="entry name" value="CheY-like"/>
    <property type="match status" value="1"/>
</dbReference>
<dbReference type="SMART" id="SM00388">
    <property type="entry name" value="HisKA"/>
    <property type="match status" value="1"/>
</dbReference>
<evidence type="ECO:0000259" key="14">
    <source>
        <dbReference type="PROSITE" id="PS50113"/>
    </source>
</evidence>
<evidence type="ECO:0000256" key="3">
    <source>
        <dbReference type="ARBA" id="ARBA00012438"/>
    </source>
</evidence>
<dbReference type="Gene3D" id="1.10.287.130">
    <property type="match status" value="1"/>
</dbReference>
<dbReference type="KEGG" id="dwd:DSCW_66820"/>
<name>A0A5K7ZEN1_9BACT</name>
<evidence type="ECO:0000256" key="8">
    <source>
        <dbReference type="ARBA" id="ARBA00023136"/>
    </source>
</evidence>
<dbReference type="Pfam" id="PF00072">
    <property type="entry name" value="Response_reg"/>
    <property type="match status" value="1"/>
</dbReference>
<dbReference type="CDD" id="cd00156">
    <property type="entry name" value="REC"/>
    <property type="match status" value="1"/>
</dbReference>
<evidence type="ECO:0000259" key="13">
    <source>
        <dbReference type="PROSITE" id="PS50112"/>
    </source>
</evidence>
<evidence type="ECO:0000256" key="6">
    <source>
        <dbReference type="ARBA" id="ARBA00022692"/>
    </source>
</evidence>
<feature type="domain" description="PAC" evidence="14">
    <location>
        <begin position="540"/>
        <end position="590"/>
    </location>
</feature>
<dbReference type="InterPro" id="IPR011006">
    <property type="entry name" value="CheY-like_superfamily"/>
</dbReference>
<dbReference type="InterPro" id="IPR036097">
    <property type="entry name" value="HisK_dim/P_sf"/>
</dbReference>
<evidence type="ECO:0000256" key="7">
    <source>
        <dbReference type="ARBA" id="ARBA00022989"/>
    </source>
</evidence>
<feature type="domain" description="Histidine kinase" evidence="11">
    <location>
        <begin position="603"/>
        <end position="826"/>
    </location>
</feature>
<dbReference type="SMART" id="SM00091">
    <property type="entry name" value="PAS"/>
    <property type="match status" value="1"/>
</dbReference>
<dbReference type="InterPro" id="IPR000700">
    <property type="entry name" value="PAS-assoc_C"/>
</dbReference>
<dbReference type="InterPro" id="IPR005467">
    <property type="entry name" value="His_kinase_dom"/>
</dbReference>
<dbReference type="SMART" id="SM00387">
    <property type="entry name" value="HATPase_c"/>
    <property type="match status" value="1"/>
</dbReference>
<dbReference type="InterPro" id="IPR036890">
    <property type="entry name" value="HATPase_C_sf"/>
</dbReference>
<keyword evidence="4" id="KW-1003">Cell membrane</keyword>
<sequence length="966" mass="109419">MDTAESIYKPSFIKTIRQWVIISLILLAAILFFTHTIKSTLEAESQAREIRTRYIEAQRALITYEGNSVGRIIDYEIEKSLQEAKDKIKSRVYEAYSIALNLYEQNVGSKSDQEIKKLVIDALRPIRFSQGSGYYFMTDLNGISKLLPIDPSLEGTSIIDSRDIRGKYLIRNAIAIAKNQGEGFNHYYWTKPNQGDREFEKISYIKRFEPFDWYIGTGIYLDFIEARTKAAVSRYVDSNRFGANEQGYAFVIELLNINGGKNFGRMFANPNRPDIIGKLISDDVKDAKGKMFRKEYLKGLRENGECYVDYWYHKIDHTEASPKISFLKLAGNGRFIVAAGVYLDDVEDEIRRMHADMKIRLRRDLFVIILIFMPAIISAIALFNVMSRRLKSDFDLFVDFFKRAAVTSKFIDQDKVRFNELDQLAGYANWMLTRKTEVEDALRRKHAHLEHWVSEQKRTAGELRKSEEKYRILVENANDAIFINQDGMLKFCNPFTEKLTGYSKEELMVMPLSELVHPDDRDDVRALHETWLSDRQPAFSDQPFRLVRQDGRTVWVQAGIVLVEWEDKPATLNFLRDVTKQKELEKKLVQGQKLEAIGTLAGGIAHDFNNILSGLLGYTQLALHDAEDMPAMKRKLLQILKAGERAADLVRQILSFSRSQKVERKPISPLIIAKEVLKLIRATIPANIEIKQSLNSEGCVLAGATNIHQIIMNLCTNAAHAMRETGGILSVSLENVTLGKQDLSLHPGVESGDFLKISVEDNGIGMTKEVQQKAFDPFYTTKGPGEGTGMGLASVHGITADLGGFVSFYSELGQGTSMHVFLPLIAEVAEIENGADKVPVKGGTERILFVDDEPTQRNLAEDALSQYGYRVTAFSDGADAMAHFQKDPMGYDLLITDMTMPNMTGDKLTRKVHQQRPDIPVILCTGYSEIMDEKRAESLGIDAFLYKPVIIAKMLETIREVLDRKM</sequence>
<evidence type="ECO:0000313" key="16">
    <source>
        <dbReference type="Proteomes" id="UP000427769"/>
    </source>
</evidence>
<dbReference type="Pfam" id="PF08447">
    <property type="entry name" value="PAS_3"/>
    <property type="match status" value="1"/>
</dbReference>
<dbReference type="Proteomes" id="UP000427769">
    <property type="component" value="Chromosome"/>
</dbReference>
<dbReference type="InterPro" id="IPR035965">
    <property type="entry name" value="PAS-like_dom_sf"/>
</dbReference>
<dbReference type="PROSITE" id="PS50112">
    <property type="entry name" value="PAS"/>
    <property type="match status" value="1"/>
</dbReference>
<dbReference type="InterPro" id="IPR001789">
    <property type="entry name" value="Sig_transdc_resp-reg_receiver"/>
</dbReference>
<proteinExistence type="predicted"/>
<dbReference type="GO" id="GO:0005886">
    <property type="term" value="C:plasma membrane"/>
    <property type="evidence" value="ECO:0007669"/>
    <property type="project" value="UniProtKB-SubCell"/>
</dbReference>
<dbReference type="SUPFAM" id="SSF47384">
    <property type="entry name" value="Homodimeric domain of signal transducing histidine kinase"/>
    <property type="match status" value="1"/>
</dbReference>
<dbReference type="SUPFAM" id="SSF55785">
    <property type="entry name" value="PYP-like sensor domain (PAS domain)"/>
    <property type="match status" value="1"/>
</dbReference>
<dbReference type="PANTHER" id="PTHR43065">
    <property type="entry name" value="SENSOR HISTIDINE KINASE"/>
    <property type="match status" value="1"/>
</dbReference>
<evidence type="ECO:0000259" key="11">
    <source>
        <dbReference type="PROSITE" id="PS50109"/>
    </source>
</evidence>
<comment type="catalytic activity">
    <reaction evidence="1">
        <text>ATP + protein L-histidine = ADP + protein N-phospho-L-histidine.</text>
        <dbReference type="EC" id="2.7.13.3"/>
    </reaction>
</comment>
<keyword evidence="7 10" id="KW-1133">Transmembrane helix</keyword>
<dbReference type="NCBIfam" id="TIGR00229">
    <property type="entry name" value="sensory_box"/>
    <property type="match status" value="1"/>
</dbReference>
<feature type="transmembrane region" description="Helical" evidence="10">
    <location>
        <begin position="365"/>
        <end position="386"/>
    </location>
</feature>
<dbReference type="InterPro" id="IPR013655">
    <property type="entry name" value="PAS_fold_3"/>
</dbReference>
<dbReference type="InterPro" id="IPR003594">
    <property type="entry name" value="HATPase_dom"/>
</dbReference>
<keyword evidence="16" id="KW-1185">Reference proteome</keyword>
<organism evidence="15 16">
    <name type="scientific">Desulfosarcina widdelii</name>
    <dbReference type="NCBI Taxonomy" id="947919"/>
    <lineage>
        <taxon>Bacteria</taxon>
        <taxon>Pseudomonadati</taxon>
        <taxon>Thermodesulfobacteriota</taxon>
        <taxon>Desulfobacteria</taxon>
        <taxon>Desulfobacterales</taxon>
        <taxon>Desulfosarcinaceae</taxon>
        <taxon>Desulfosarcina</taxon>
    </lineage>
</organism>
<dbReference type="Gene3D" id="3.30.565.10">
    <property type="entry name" value="Histidine kinase-like ATPase, C-terminal domain"/>
    <property type="match status" value="1"/>
</dbReference>
<dbReference type="PROSITE" id="PS50110">
    <property type="entry name" value="RESPONSE_REGULATORY"/>
    <property type="match status" value="1"/>
</dbReference>
<dbReference type="InterPro" id="IPR004010">
    <property type="entry name" value="Double_Cache_2"/>
</dbReference>
<dbReference type="InterPro" id="IPR033480">
    <property type="entry name" value="sCache_2"/>
</dbReference>
<comment type="subcellular location">
    <subcellularLocation>
        <location evidence="2">Cell membrane</location>
        <topology evidence="2">Multi-pass membrane protein</topology>
    </subcellularLocation>
</comment>
<evidence type="ECO:0000256" key="2">
    <source>
        <dbReference type="ARBA" id="ARBA00004651"/>
    </source>
</evidence>
<evidence type="ECO:0000256" key="4">
    <source>
        <dbReference type="ARBA" id="ARBA00022475"/>
    </source>
</evidence>
<dbReference type="Pfam" id="PF00512">
    <property type="entry name" value="HisKA"/>
    <property type="match status" value="1"/>
</dbReference>
<evidence type="ECO:0000256" key="10">
    <source>
        <dbReference type="SAM" id="Phobius"/>
    </source>
</evidence>
<gene>
    <name evidence="15" type="ORF">DSCW_66820</name>
</gene>
<dbReference type="OrthoDB" id="5341439at2"/>
<evidence type="ECO:0000313" key="15">
    <source>
        <dbReference type="EMBL" id="BBO79265.1"/>
    </source>
</evidence>
<dbReference type="EMBL" id="AP021875">
    <property type="protein sequence ID" value="BBO79265.1"/>
    <property type="molecule type" value="Genomic_DNA"/>
</dbReference>
<dbReference type="InterPro" id="IPR003661">
    <property type="entry name" value="HisK_dim/P_dom"/>
</dbReference>